<evidence type="ECO:0000313" key="1">
    <source>
        <dbReference type="EMBL" id="VEP16948.1"/>
    </source>
</evidence>
<organism evidence="1 2">
    <name type="scientific">Hyella patelloides LEGE 07179</name>
    <dbReference type="NCBI Taxonomy" id="945734"/>
    <lineage>
        <taxon>Bacteria</taxon>
        <taxon>Bacillati</taxon>
        <taxon>Cyanobacteriota</taxon>
        <taxon>Cyanophyceae</taxon>
        <taxon>Pleurocapsales</taxon>
        <taxon>Hyellaceae</taxon>
        <taxon>Hyella</taxon>
    </lineage>
</organism>
<evidence type="ECO:0000313" key="2">
    <source>
        <dbReference type="Proteomes" id="UP000320055"/>
    </source>
</evidence>
<accession>A0A563VZQ9</accession>
<sequence>MLNDSVLKVSPKGSFKVTQLCENVAICEATKEDRHNWSNATETEPAFLVYLGCSEAEISGYLKTINTFYRCSWSEIRKPKYLKNFEAEIKIRGMQRYADTHAFGLDYLVESETAKHIGCNSDEYNYYTTGY</sequence>
<keyword evidence="2" id="KW-1185">Reference proteome</keyword>
<reference evidence="1 2" key="1">
    <citation type="submission" date="2019-01" db="EMBL/GenBank/DDBJ databases">
        <authorList>
            <person name="Brito A."/>
        </authorList>
    </citation>
    <scope>NUCLEOTIDE SEQUENCE [LARGE SCALE GENOMIC DNA]</scope>
    <source>
        <strain evidence="1">1</strain>
    </source>
</reference>
<dbReference type="EMBL" id="CAACVJ010000462">
    <property type="protein sequence ID" value="VEP16948.1"/>
    <property type="molecule type" value="Genomic_DNA"/>
</dbReference>
<proteinExistence type="predicted"/>
<dbReference type="AlphaFoldDB" id="A0A563VZQ9"/>
<protein>
    <submittedName>
        <fullName evidence="1">Uncharacterized protein</fullName>
    </submittedName>
</protein>
<dbReference type="Proteomes" id="UP000320055">
    <property type="component" value="Unassembled WGS sequence"/>
</dbReference>
<dbReference type="RefSeq" id="WP_144875599.1">
    <property type="nucleotide sequence ID" value="NZ_LR214248.1"/>
</dbReference>
<name>A0A563VZQ9_9CYAN</name>
<dbReference type="OrthoDB" id="582099at2"/>
<gene>
    <name evidence="1" type="ORF">H1P_5140003</name>
</gene>